<keyword evidence="1" id="KW-0732">Signal</keyword>
<dbReference type="AlphaFoldDB" id="A0A9X2KQ94"/>
<comment type="caution">
    <text evidence="2">The sequence shown here is derived from an EMBL/GenBank/DDBJ whole genome shotgun (WGS) entry which is preliminary data.</text>
</comment>
<name>A0A9X2KQ94_9SPHN</name>
<dbReference type="CDD" id="cd05483">
    <property type="entry name" value="retropepsin_like_bacteria"/>
    <property type="match status" value="1"/>
</dbReference>
<dbReference type="GO" id="GO:0006508">
    <property type="term" value="P:proteolysis"/>
    <property type="evidence" value="ECO:0007669"/>
    <property type="project" value="UniProtKB-KW"/>
</dbReference>
<dbReference type="GO" id="GO:0008233">
    <property type="term" value="F:peptidase activity"/>
    <property type="evidence" value="ECO:0007669"/>
    <property type="project" value="UniProtKB-KW"/>
</dbReference>
<evidence type="ECO:0000256" key="1">
    <source>
        <dbReference type="SAM" id="SignalP"/>
    </source>
</evidence>
<dbReference type="EMBL" id="JAMLDX010000011">
    <property type="protein sequence ID" value="MCP3731548.1"/>
    <property type="molecule type" value="Genomic_DNA"/>
</dbReference>
<dbReference type="Gene3D" id="2.40.70.10">
    <property type="entry name" value="Acid Proteases"/>
    <property type="match status" value="2"/>
</dbReference>
<feature type="chain" id="PRO_5040785479" evidence="1">
    <location>
        <begin position="21"/>
        <end position="323"/>
    </location>
</feature>
<keyword evidence="2" id="KW-0645">Protease</keyword>
<keyword evidence="3" id="KW-1185">Reference proteome</keyword>
<accession>A0A9X2KQ94</accession>
<feature type="signal peptide" evidence="1">
    <location>
        <begin position="1"/>
        <end position="20"/>
    </location>
</feature>
<proteinExistence type="predicted"/>
<organism evidence="2 3">
    <name type="scientific">Sphingomonas tagetis</name>
    <dbReference type="NCBI Taxonomy" id="2949092"/>
    <lineage>
        <taxon>Bacteria</taxon>
        <taxon>Pseudomonadati</taxon>
        <taxon>Pseudomonadota</taxon>
        <taxon>Alphaproteobacteria</taxon>
        <taxon>Sphingomonadales</taxon>
        <taxon>Sphingomonadaceae</taxon>
        <taxon>Sphingomonas</taxon>
    </lineage>
</organism>
<sequence length="323" mass="35025">MLPRILAPALIALCAAPAVPREIAVPPLQGAEEPATDMALGELASRMTVPVSINGSAPQPFVIDTGAERSVISRQFAGQLGLAAGPNVRLTTMTGETRVGTVVIPSLTVGPVRDERAFHAPALEARHMGAHGLLGIEQLRQHMISIDFDAGKISLRKSRREGGRPDPTPRATDEIIVTARNRLGQLIVTEAEFEGHKVTVVIDTGSQISMGNLALQRRLRRIPLKGPIEMTSVTGEKLTVNYHVAERMKLGNVELSGVPVAFADIPPFGRFGLAKRPALMLGMDAMRGFRRVEIDFPERKIRLLVPSGPRVPRRRPDRATRLT</sequence>
<protein>
    <submittedName>
        <fullName evidence="2">Retroviral-like aspartic protease family protein</fullName>
    </submittedName>
</protein>
<dbReference type="Proteomes" id="UP001139451">
    <property type="component" value="Unassembled WGS sequence"/>
</dbReference>
<dbReference type="RefSeq" id="WP_254294258.1">
    <property type="nucleotide sequence ID" value="NZ_JAMLDX010000011.1"/>
</dbReference>
<evidence type="ECO:0000313" key="2">
    <source>
        <dbReference type="EMBL" id="MCP3731548.1"/>
    </source>
</evidence>
<dbReference type="Pfam" id="PF13650">
    <property type="entry name" value="Asp_protease_2"/>
    <property type="match status" value="2"/>
</dbReference>
<reference evidence="2" key="1">
    <citation type="submission" date="2022-05" db="EMBL/GenBank/DDBJ databases">
        <title>Sphingomonas sp. strain MG17 Genome sequencing and assembly.</title>
        <authorList>
            <person name="Kim I."/>
        </authorList>
    </citation>
    <scope>NUCLEOTIDE SEQUENCE</scope>
    <source>
        <strain evidence="2">MG17</strain>
    </source>
</reference>
<evidence type="ECO:0000313" key="3">
    <source>
        <dbReference type="Proteomes" id="UP001139451"/>
    </source>
</evidence>
<dbReference type="InterPro" id="IPR034122">
    <property type="entry name" value="Retropepsin-like_bacterial"/>
</dbReference>
<dbReference type="SUPFAM" id="SSF50630">
    <property type="entry name" value="Acid proteases"/>
    <property type="match status" value="2"/>
</dbReference>
<gene>
    <name evidence="2" type="ORF">M9978_14060</name>
</gene>
<keyword evidence="2" id="KW-0378">Hydrolase</keyword>
<dbReference type="InterPro" id="IPR021109">
    <property type="entry name" value="Peptidase_aspartic_dom_sf"/>
</dbReference>